<dbReference type="PANTHER" id="PTHR43943">
    <property type="entry name" value="DEHYDROGENASE/REDUCTASE (SDR FAMILY) MEMBER 4"/>
    <property type="match status" value="1"/>
</dbReference>
<dbReference type="InterPro" id="IPR002347">
    <property type="entry name" value="SDR_fam"/>
</dbReference>
<proteinExistence type="inferred from homology"/>
<evidence type="ECO:0000259" key="3">
    <source>
        <dbReference type="SMART" id="SM00822"/>
    </source>
</evidence>
<dbReference type="Proteomes" id="UP000237061">
    <property type="component" value="Unassembled WGS sequence"/>
</dbReference>
<dbReference type="PROSITE" id="PS00061">
    <property type="entry name" value="ADH_SHORT"/>
    <property type="match status" value="1"/>
</dbReference>
<keyword evidence="2" id="KW-0560">Oxidoreductase</keyword>
<dbReference type="PANTHER" id="PTHR43943:SF2">
    <property type="entry name" value="DEHYDROGENASE_REDUCTASE 4"/>
    <property type="match status" value="1"/>
</dbReference>
<comment type="similarity">
    <text evidence="1">Belongs to the short-chain dehydrogenases/reductases (SDR) family.</text>
</comment>
<accession>A0A2S4A1E8</accession>
<name>A0A2S4A1E8_ARTGL</name>
<organism evidence="4 5">
    <name type="scientific">Arthrobacter glacialis</name>
    <dbReference type="NCBI Taxonomy" id="1664"/>
    <lineage>
        <taxon>Bacteria</taxon>
        <taxon>Bacillati</taxon>
        <taxon>Actinomycetota</taxon>
        <taxon>Actinomycetes</taxon>
        <taxon>Micrococcales</taxon>
        <taxon>Micrococcaceae</taxon>
        <taxon>Arthrobacter</taxon>
    </lineage>
</organism>
<dbReference type="GO" id="GO:0016491">
    <property type="term" value="F:oxidoreductase activity"/>
    <property type="evidence" value="ECO:0007669"/>
    <property type="project" value="UniProtKB-KW"/>
</dbReference>
<protein>
    <submittedName>
        <fullName evidence="4">3-oxoacyl-ACP reductase</fullName>
    </submittedName>
</protein>
<keyword evidence="5" id="KW-1185">Reference proteome</keyword>
<evidence type="ECO:0000256" key="1">
    <source>
        <dbReference type="ARBA" id="ARBA00006484"/>
    </source>
</evidence>
<gene>
    <name evidence="4" type="ORF">CVS27_01280</name>
</gene>
<reference evidence="4 5" key="1">
    <citation type="submission" date="2018-01" db="EMBL/GenBank/DDBJ databases">
        <title>Arthrobacter sp. nov., from glaciers in China.</title>
        <authorList>
            <person name="Liu Q."/>
            <person name="Xin Y.-H."/>
        </authorList>
    </citation>
    <scope>NUCLEOTIDE SEQUENCE [LARGE SCALE GENOMIC DNA]</scope>
    <source>
        <strain evidence="4 5">HLT2-12-2</strain>
    </source>
</reference>
<dbReference type="SMART" id="SM00822">
    <property type="entry name" value="PKS_KR"/>
    <property type="match status" value="1"/>
</dbReference>
<dbReference type="RefSeq" id="WP_103463925.1">
    <property type="nucleotide sequence ID" value="NZ_PPXC01000001.1"/>
</dbReference>
<sequence>MPHHGTPAPTTLGQRFLGKAAVITGASRGIGLAVAQRLAAEGASVLITARHQEQLDEALAALGGNAIALAGHADDPDHRAEVLAAVEHHFGGLDVLVNNAGINPVFGPLETADLDAARKIFEVNILGTLAWTQAVLAHPGLGFRQRRGNVVNVSSVSGDVPAPGLGLYGISKAAVSHLTRTLSMELAPDIRVNAVAPAVVKTTFARALYEGREAEVAAAYPLGRLGEPDDVAAAVAYLACADASWVTGQILTLDGGLRNAGGLG</sequence>
<evidence type="ECO:0000313" key="4">
    <source>
        <dbReference type="EMBL" id="POH75268.1"/>
    </source>
</evidence>
<feature type="domain" description="Ketoreductase" evidence="3">
    <location>
        <begin position="19"/>
        <end position="193"/>
    </location>
</feature>
<dbReference type="InterPro" id="IPR020904">
    <property type="entry name" value="Sc_DH/Rdtase_CS"/>
</dbReference>
<dbReference type="PRINTS" id="PR00081">
    <property type="entry name" value="GDHRDH"/>
</dbReference>
<dbReference type="FunFam" id="3.40.50.720:FF:000084">
    <property type="entry name" value="Short-chain dehydrogenase reductase"/>
    <property type="match status" value="1"/>
</dbReference>
<dbReference type="CDD" id="cd05233">
    <property type="entry name" value="SDR_c"/>
    <property type="match status" value="1"/>
</dbReference>
<dbReference type="EMBL" id="PPXC01000001">
    <property type="protein sequence ID" value="POH75268.1"/>
    <property type="molecule type" value="Genomic_DNA"/>
</dbReference>
<dbReference type="NCBIfam" id="NF005559">
    <property type="entry name" value="PRK07231.1"/>
    <property type="match status" value="1"/>
</dbReference>
<dbReference type="SUPFAM" id="SSF51735">
    <property type="entry name" value="NAD(P)-binding Rossmann-fold domains"/>
    <property type="match status" value="1"/>
</dbReference>
<dbReference type="Pfam" id="PF13561">
    <property type="entry name" value="adh_short_C2"/>
    <property type="match status" value="1"/>
</dbReference>
<dbReference type="PRINTS" id="PR00080">
    <property type="entry name" value="SDRFAMILY"/>
</dbReference>
<comment type="caution">
    <text evidence="4">The sequence shown here is derived from an EMBL/GenBank/DDBJ whole genome shotgun (WGS) entry which is preliminary data.</text>
</comment>
<dbReference type="InterPro" id="IPR057326">
    <property type="entry name" value="KR_dom"/>
</dbReference>
<dbReference type="InterPro" id="IPR036291">
    <property type="entry name" value="NAD(P)-bd_dom_sf"/>
</dbReference>
<dbReference type="AlphaFoldDB" id="A0A2S4A1E8"/>
<dbReference type="Gene3D" id="3.40.50.720">
    <property type="entry name" value="NAD(P)-binding Rossmann-like Domain"/>
    <property type="match status" value="1"/>
</dbReference>
<evidence type="ECO:0000256" key="2">
    <source>
        <dbReference type="ARBA" id="ARBA00023002"/>
    </source>
</evidence>
<evidence type="ECO:0000313" key="5">
    <source>
        <dbReference type="Proteomes" id="UP000237061"/>
    </source>
</evidence>